<evidence type="ECO:0000256" key="3">
    <source>
        <dbReference type="ARBA" id="ARBA00022475"/>
    </source>
</evidence>
<feature type="domain" description="ABC transmembrane type-1" evidence="8">
    <location>
        <begin position="73"/>
        <end position="268"/>
    </location>
</feature>
<dbReference type="PANTHER" id="PTHR43744:SF6">
    <property type="entry name" value="ABC TRANSPORTER PERMEASE PROTEIN YESQ-RELATED"/>
    <property type="match status" value="1"/>
</dbReference>
<accession>A0ABX0JEE7</accession>
<evidence type="ECO:0000256" key="6">
    <source>
        <dbReference type="ARBA" id="ARBA00023136"/>
    </source>
</evidence>
<keyword evidence="10" id="KW-1185">Reference proteome</keyword>
<sequence>MARTRNPLPRLMLHAFLIVLCFIMIFPVLWWFGASLKTMSELSLPTLFPEKAMWSNYSDGWKALSQYTFTHFYLNSFKLVITMTVLTTISSSLVAFSFARLNFPLKGFWFSMMMMTIMLPAQVTLIPQYSMFHQLDWINTYLPFIVPSALGSGIGGTFFVFLLVQFFRGLPRELDESAKIDGCSWWGIYFRIVLPLASPALVTVMIFSFLWGWEDYFGPLIYINSVELYTVPLALGMFVDTQSAMAWGQLLAMSLTSILPVFLLFFFAQRYFVEGIATTGLKG</sequence>
<keyword evidence="5 7" id="KW-1133">Transmembrane helix</keyword>
<keyword evidence="6 7" id="KW-0472">Membrane</keyword>
<dbReference type="PANTHER" id="PTHR43744">
    <property type="entry name" value="ABC TRANSPORTER PERMEASE PROTEIN MG189-RELATED-RELATED"/>
    <property type="match status" value="1"/>
</dbReference>
<dbReference type="Gene3D" id="1.10.3720.10">
    <property type="entry name" value="MetI-like"/>
    <property type="match status" value="1"/>
</dbReference>
<feature type="transmembrane region" description="Helical" evidence="7">
    <location>
        <begin position="12"/>
        <end position="32"/>
    </location>
</feature>
<organism evidence="9 10">
    <name type="scientific">Paenibacillus agricola</name>
    <dbReference type="NCBI Taxonomy" id="2716264"/>
    <lineage>
        <taxon>Bacteria</taxon>
        <taxon>Bacillati</taxon>
        <taxon>Bacillota</taxon>
        <taxon>Bacilli</taxon>
        <taxon>Bacillales</taxon>
        <taxon>Paenibacillaceae</taxon>
        <taxon>Paenibacillus</taxon>
    </lineage>
</organism>
<evidence type="ECO:0000256" key="4">
    <source>
        <dbReference type="ARBA" id="ARBA00022692"/>
    </source>
</evidence>
<keyword evidence="2 7" id="KW-0813">Transport</keyword>
<dbReference type="Pfam" id="PF00528">
    <property type="entry name" value="BPD_transp_1"/>
    <property type="match status" value="1"/>
</dbReference>
<dbReference type="SUPFAM" id="SSF161098">
    <property type="entry name" value="MetI-like"/>
    <property type="match status" value="1"/>
</dbReference>
<dbReference type="EMBL" id="JAAOIW010000024">
    <property type="protein sequence ID" value="NHN34910.1"/>
    <property type="molecule type" value="Genomic_DNA"/>
</dbReference>
<dbReference type="InterPro" id="IPR000515">
    <property type="entry name" value="MetI-like"/>
</dbReference>
<feature type="transmembrane region" description="Helical" evidence="7">
    <location>
        <begin position="250"/>
        <end position="272"/>
    </location>
</feature>
<comment type="subcellular location">
    <subcellularLocation>
        <location evidence="1 7">Cell membrane</location>
        <topology evidence="1 7">Multi-pass membrane protein</topology>
    </subcellularLocation>
</comment>
<evidence type="ECO:0000313" key="9">
    <source>
        <dbReference type="EMBL" id="NHN34910.1"/>
    </source>
</evidence>
<keyword evidence="4 7" id="KW-0812">Transmembrane</keyword>
<feature type="transmembrane region" description="Helical" evidence="7">
    <location>
        <begin position="77"/>
        <end position="96"/>
    </location>
</feature>
<evidence type="ECO:0000256" key="2">
    <source>
        <dbReference type="ARBA" id="ARBA00022448"/>
    </source>
</evidence>
<dbReference type="CDD" id="cd06261">
    <property type="entry name" value="TM_PBP2"/>
    <property type="match status" value="1"/>
</dbReference>
<comment type="caution">
    <text evidence="9">The sequence shown here is derived from an EMBL/GenBank/DDBJ whole genome shotgun (WGS) entry which is preliminary data.</text>
</comment>
<reference evidence="9" key="1">
    <citation type="submission" date="2020-03" db="EMBL/GenBank/DDBJ databases">
        <title>Draft sequencing of Paenibacilllus sp. S3N08.</title>
        <authorList>
            <person name="Kim D.-U."/>
        </authorList>
    </citation>
    <scope>NUCLEOTIDE SEQUENCE</scope>
    <source>
        <strain evidence="9">S3N08</strain>
    </source>
</reference>
<proteinExistence type="inferred from homology"/>
<dbReference type="Proteomes" id="UP001165962">
    <property type="component" value="Unassembled WGS sequence"/>
</dbReference>
<comment type="similarity">
    <text evidence="7">Belongs to the binding-protein-dependent transport system permease family.</text>
</comment>
<gene>
    <name evidence="9" type="ORF">G9U52_34780</name>
</gene>
<evidence type="ECO:0000256" key="1">
    <source>
        <dbReference type="ARBA" id="ARBA00004651"/>
    </source>
</evidence>
<feature type="transmembrane region" description="Helical" evidence="7">
    <location>
        <begin position="141"/>
        <end position="167"/>
    </location>
</feature>
<feature type="transmembrane region" description="Helical" evidence="7">
    <location>
        <begin position="108"/>
        <end position="129"/>
    </location>
</feature>
<keyword evidence="3" id="KW-1003">Cell membrane</keyword>
<dbReference type="PROSITE" id="PS50928">
    <property type="entry name" value="ABC_TM1"/>
    <property type="match status" value="1"/>
</dbReference>
<name>A0ABX0JEE7_9BACL</name>
<evidence type="ECO:0000259" key="8">
    <source>
        <dbReference type="PROSITE" id="PS50928"/>
    </source>
</evidence>
<evidence type="ECO:0000313" key="10">
    <source>
        <dbReference type="Proteomes" id="UP001165962"/>
    </source>
</evidence>
<evidence type="ECO:0000256" key="5">
    <source>
        <dbReference type="ARBA" id="ARBA00022989"/>
    </source>
</evidence>
<protein>
    <submittedName>
        <fullName evidence="9">Carbohydrate ABC transporter permease</fullName>
    </submittedName>
</protein>
<evidence type="ECO:0000256" key="7">
    <source>
        <dbReference type="RuleBase" id="RU363032"/>
    </source>
</evidence>
<dbReference type="InterPro" id="IPR035906">
    <property type="entry name" value="MetI-like_sf"/>
</dbReference>
<feature type="transmembrane region" description="Helical" evidence="7">
    <location>
        <begin position="188"/>
        <end position="213"/>
    </location>
</feature>